<evidence type="ECO:0000313" key="2">
    <source>
        <dbReference type="Proteomes" id="UP000224974"/>
    </source>
</evidence>
<dbReference type="OrthoDB" id="5674923at2"/>
<gene>
    <name evidence="1" type="ORF">CRN84_24720</name>
</gene>
<dbReference type="EMBL" id="PDDX01000001">
    <property type="protein sequence ID" value="PHI32292.1"/>
    <property type="molecule type" value="Genomic_DNA"/>
</dbReference>
<dbReference type="InterPro" id="IPR049249">
    <property type="entry name" value="DUF6882"/>
</dbReference>
<proteinExistence type="predicted"/>
<accession>A0A2C6DVD5</accession>
<dbReference type="Pfam" id="PF21813">
    <property type="entry name" value="DUF6882"/>
    <property type="match status" value="1"/>
</dbReference>
<evidence type="ECO:0000313" key="1">
    <source>
        <dbReference type="EMBL" id="PHI32292.1"/>
    </source>
</evidence>
<reference evidence="2" key="1">
    <citation type="submission" date="2017-09" db="EMBL/GenBank/DDBJ databases">
        <title>FDA dAtabase for Regulatory Grade micrObial Sequences (FDA-ARGOS): Supporting development and validation of Infectious Disease Dx tests.</title>
        <authorList>
            <person name="Minogue T."/>
            <person name="Wolcott M."/>
            <person name="Wasieloski L."/>
            <person name="Aguilar W."/>
            <person name="Moore D."/>
            <person name="Tallon L."/>
            <person name="Sadzewicz L."/>
            <person name="Ott S."/>
            <person name="Zhao X."/>
            <person name="Nagaraj S."/>
            <person name="Vavikolanu K."/>
            <person name="Aluvathingal J."/>
            <person name="Nadendla S."/>
            <person name="Sichtig H."/>
        </authorList>
    </citation>
    <scope>NUCLEOTIDE SEQUENCE [LARGE SCALE GENOMIC DNA]</scope>
    <source>
        <strain evidence="2">FDAARGOS_387</strain>
    </source>
</reference>
<protein>
    <submittedName>
        <fullName evidence="1">Uncharacterized protein</fullName>
    </submittedName>
</protein>
<comment type="caution">
    <text evidence="1">The sequence shown here is derived from an EMBL/GenBank/DDBJ whole genome shotgun (WGS) entry which is preliminary data.</text>
</comment>
<sequence length="243" mass="27195">MNIFNKLFGSKAKPEESQLDQSEQSADCHTKQALIEQYGGFALEKQDNLANLIGELPWNANLDDGEIRFGDNLFFPIQILGTFSHSSQTWLWAWANSQSNIPQNLLQQALTLKQYGENHGIDLLSNDTVDASETDLHFIGLIASGMFNSSGYYLADYGEGILCVTISSADIDRSFSNDHLAIMTIFPQLIALYEMNHKNALTRYLQQKGYQIQAGENQLTATKGDKTIRAEFDQLSRMTQLNG</sequence>
<keyword evidence="2" id="KW-1185">Reference proteome</keyword>
<dbReference type="Proteomes" id="UP000224974">
    <property type="component" value="Unassembled WGS sequence"/>
</dbReference>
<dbReference type="AlphaFoldDB" id="A0A2C6DVD5"/>
<name>A0A2C6DVD5_9GAMM</name>
<dbReference type="STRING" id="1111728.GCA_000427805_02201"/>
<organism evidence="1 2">
    <name type="scientific">Budvicia aquatica</name>
    <dbReference type="NCBI Taxonomy" id="82979"/>
    <lineage>
        <taxon>Bacteria</taxon>
        <taxon>Pseudomonadati</taxon>
        <taxon>Pseudomonadota</taxon>
        <taxon>Gammaproteobacteria</taxon>
        <taxon>Enterobacterales</taxon>
        <taxon>Budviciaceae</taxon>
        <taxon>Budvicia</taxon>
    </lineage>
</organism>
<dbReference type="RefSeq" id="WP_051323326.1">
    <property type="nucleotide sequence ID" value="NZ_PDDX01000001.1"/>
</dbReference>